<dbReference type="KEGG" id="lxy:O159_25330"/>
<evidence type="ECO:0000313" key="2">
    <source>
        <dbReference type="EMBL" id="AGW42465.1"/>
    </source>
</evidence>
<gene>
    <name evidence="2" type="ORF">O159_25330</name>
</gene>
<dbReference type="GO" id="GO:0008270">
    <property type="term" value="F:zinc ion binding"/>
    <property type="evidence" value="ECO:0007669"/>
    <property type="project" value="InterPro"/>
</dbReference>
<evidence type="ECO:0000259" key="1">
    <source>
        <dbReference type="SMART" id="SM00507"/>
    </source>
</evidence>
<keyword evidence="3" id="KW-1185">Reference proteome</keyword>
<dbReference type="eggNOG" id="COG1403">
    <property type="taxonomic scope" value="Bacteria"/>
</dbReference>
<dbReference type="Proteomes" id="UP000016743">
    <property type="component" value="Chromosome"/>
</dbReference>
<dbReference type="CDD" id="cd00085">
    <property type="entry name" value="HNHc"/>
    <property type="match status" value="1"/>
</dbReference>
<reference evidence="2 3" key="1">
    <citation type="journal article" date="2013" name="Genome Announc.">
        <title>Complete Genome Sequence of Leifsonia xyli subsp. cynodontis Strain DSM46306, a Gram-Positive Bacterial Pathogen of Grasses.</title>
        <authorList>
            <person name="Monteiro-Vitorello C.B."/>
            <person name="Zerillo M.M."/>
            <person name="Van Sluys M.A."/>
            <person name="Camargo L.E."/>
            <person name="Kitajima J.P."/>
        </authorList>
    </citation>
    <scope>NUCLEOTIDE SEQUENCE [LARGE SCALE GENOMIC DNA]</scope>
    <source>
        <strain evidence="2 3">DSM 46306</strain>
    </source>
</reference>
<dbReference type="HOGENOM" id="CLU_2420419_0_0_11"/>
<protein>
    <recommendedName>
        <fullName evidence="1">HNH nuclease domain-containing protein</fullName>
    </recommendedName>
</protein>
<dbReference type="InterPro" id="IPR003615">
    <property type="entry name" value="HNH_nuc"/>
</dbReference>
<dbReference type="GO" id="GO:0004519">
    <property type="term" value="F:endonuclease activity"/>
    <property type="evidence" value="ECO:0007669"/>
    <property type="project" value="InterPro"/>
</dbReference>
<dbReference type="EMBL" id="CP006734">
    <property type="protein sequence ID" value="AGW42465.1"/>
    <property type="molecule type" value="Genomic_DNA"/>
</dbReference>
<accession>U3P855</accession>
<dbReference type="Gene3D" id="1.10.30.50">
    <property type="match status" value="1"/>
</dbReference>
<dbReference type="Pfam" id="PF01844">
    <property type="entry name" value="HNH"/>
    <property type="match status" value="1"/>
</dbReference>
<dbReference type="SMART" id="SM00507">
    <property type="entry name" value="HNHc"/>
    <property type="match status" value="1"/>
</dbReference>
<dbReference type="STRING" id="1389489.O159_25330"/>
<evidence type="ECO:0000313" key="3">
    <source>
        <dbReference type="Proteomes" id="UP000016743"/>
    </source>
</evidence>
<organism evidence="2 3">
    <name type="scientific">Leifsonia xyli subsp. cynodontis DSM 46306</name>
    <dbReference type="NCBI Taxonomy" id="1389489"/>
    <lineage>
        <taxon>Bacteria</taxon>
        <taxon>Bacillati</taxon>
        <taxon>Actinomycetota</taxon>
        <taxon>Actinomycetes</taxon>
        <taxon>Micrococcales</taxon>
        <taxon>Microbacteriaceae</taxon>
        <taxon>Leifsonia</taxon>
    </lineage>
</organism>
<dbReference type="GO" id="GO:0003676">
    <property type="term" value="F:nucleic acid binding"/>
    <property type="evidence" value="ECO:0007669"/>
    <property type="project" value="InterPro"/>
</dbReference>
<sequence>MVAEPGVSQPGWGGRRAQQFVALTLATYGDTCWLCGLPGADTADHVVPRSKGGAVYDVLNLAPAHRRCNEARGNRAVTGEEIVEDGRDFFTVE</sequence>
<dbReference type="AlphaFoldDB" id="U3P855"/>
<proteinExistence type="predicted"/>
<name>U3P855_LEIXC</name>
<feature type="domain" description="HNH nuclease" evidence="1">
    <location>
        <begin position="20"/>
        <end position="70"/>
    </location>
</feature>
<dbReference type="InterPro" id="IPR002711">
    <property type="entry name" value="HNH"/>
</dbReference>